<reference evidence="3" key="1">
    <citation type="journal article" date="2017" name="Science">
        <title>Giant viruses with an expanded complement of translation system components.</title>
        <authorList>
            <person name="Schulz F."/>
            <person name="Yutin N."/>
            <person name="Ivanova N.N."/>
            <person name="Ortega D.R."/>
            <person name="Lee T.K."/>
            <person name="Vierheilig J."/>
            <person name="Daims H."/>
            <person name="Horn M."/>
            <person name="Wagner M."/>
            <person name="Jensen G.J."/>
            <person name="Kyrpides N.C."/>
            <person name="Koonin E.V."/>
            <person name="Woyke T."/>
        </authorList>
    </citation>
    <scope>NUCLEOTIDE SEQUENCE</scope>
    <source>
        <strain evidence="3">HKV1</strain>
    </source>
</reference>
<keyword evidence="2" id="KW-1133">Transmembrane helix</keyword>
<dbReference type="EMBL" id="KY684103">
    <property type="protein sequence ID" value="ARF10203.1"/>
    <property type="molecule type" value="Genomic_DNA"/>
</dbReference>
<organism evidence="3">
    <name type="scientific">Hokovirus HKV1</name>
    <dbReference type="NCBI Taxonomy" id="1977638"/>
    <lineage>
        <taxon>Viruses</taxon>
        <taxon>Varidnaviria</taxon>
        <taxon>Bamfordvirae</taxon>
        <taxon>Nucleocytoviricota</taxon>
        <taxon>Megaviricetes</taxon>
        <taxon>Imitervirales</taxon>
        <taxon>Mimiviridae</taxon>
        <taxon>Klosneuvirinae</taxon>
        <taxon>Hokovirus</taxon>
    </lineage>
</organism>
<evidence type="ECO:0000256" key="1">
    <source>
        <dbReference type="SAM" id="Coils"/>
    </source>
</evidence>
<feature type="coiled-coil region" evidence="1">
    <location>
        <begin position="112"/>
        <end position="169"/>
    </location>
</feature>
<evidence type="ECO:0000256" key="2">
    <source>
        <dbReference type="SAM" id="Phobius"/>
    </source>
</evidence>
<evidence type="ECO:0000313" key="3">
    <source>
        <dbReference type="EMBL" id="ARF10203.1"/>
    </source>
</evidence>
<keyword evidence="2" id="KW-0472">Membrane</keyword>
<protein>
    <submittedName>
        <fullName evidence="3">Uncharacterized protein</fullName>
    </submittedName>
</protein>
<keyword evidence="1" id="KW-0175">Coiled coil</keyword>
<accession>A0A1V0SER1</accession>
<name>A0A1V0SER1_9VIRU</name>
<gene>
    <name evidence="3" type="ORF">Hokovirus_1_82</name>
</gene>
<proteinExistence type="predicted"/>
<feature type="transmembrane region" description="Helical" evidence="2">
    <location>
        <begin position="207"/>
        <end position="232"/>
    </location>
</feature>
<keyword evidence="2" id="KW-0812">Transmembrane</keyword>
<sequence length="237" mass="28404">MKFYLLSILYQIIKNISIKMHQNYDYQFSLLRQNDKNVQKESKKESKKDYIKINMDKEENKTLLENINEKYVTINNTIDDYNLNELNKHIVQIDNDITNMLSLEMDINYIIIENHKSRLTKLYNIILKLQEDYKNNNKILNLEEENNFYTELINNIDKLYKKINILDNNKKLCEILEKIKEFELTNNTELVNNSNNNVKTIKTYISIVSWLMIFTIVILAILLLFVIINIVIMYNCI</sequence>